<feature type="transmembrane region" description="Helical" evidence="1">
    <location>
        <begin position="172"/>
        <end position="192"/>
    </location>
</feature>
<feature type="transmembrane region" description="Helical" evidence="1">
    <location>
        <begin position="350"/>
        <end position="370"/>
    </location>
</feature>
<evidence type="ECO:0000313" key="3">
    <source>
        <dbReference type="Proteomes" id="UP000193978"/>
    </source>
</evidence>
<feature type="transmembrane region" description="Helical" evidence="1">
    <location>
        <begin position="317"/>
        <end position="338"/>
    </location>
</feature>
<dbReference type="Proteomes" id="UP000193978">
    <property type="component" value="Chromosome"/>
</dbReference>
<keyword evidence="3" id="KW-1185">Reference proteome</keyword>
<evidence type="ECO:0000256" key="1">
    <source>
        <dbReference type="SAM" id="Phobius"/>
    </source>
</evidence>
<gene>
    <name evidence="2" type="ORF">B1812_17925</name>
</gene>
<protein>
    <recommendedName>
        <fullName evidence="4">Peptide ABC transporter permease</fullName>
    </recommendedName>
</protein>
<feature type="transmembrane region" description="Helical" evidence="1">
    <location>
        <begin position="75"/>
        <end position="96"/>
    </location>
</feature>
<feature type="transmembrane region" description="Helical" evidence="1">
    <location>
        <begin position="134"/>
        <end position="157"/>
    </location>
</feature>
<feature type="transmembrane region" description="Helical" evidence="1">
    <location>
        <begin position="283"/>
        <end position="305"/>
    </location>
</feature>
<sequence>MTAFTPPHTKENPALEAGRLLTRIGVFLLFVVALIAPIIAGLTIYILLPIGAVLLLMGAAVAPNRREKTAPLREFLTAPPFLAALFLAAWAALSLSWTPFQGGPAERYWKDAGTLFLAAIACGFLPTRTRICDLNLLPIGVAAAAVGMIGAAAYGLFAHRSFTLEEILDGDALARSGVGLVLIMWPAAGALAMRGKWRFAAALMLVSGLAVLLSGAQNVAPPLIAGFAIFGLSFGRPREARLWLAPIAAAAILFSPLLALGVRFLYHGHAPELLKSLDVWGHIFASGGVRSLLGHGFGSAIYGLFGGYLDPKSPRSLAFQIWFDLGIVGAGAFALAAYEAVSFVGLARPSLAPFLLAGLSAGLVVCLLGPAGEQLWAFTLEGLAVVAFVMVMRGQFGKKRPHLPRWAIVDDED</sequence>
<feature type="transmembrane region" description="Helical" evidence="1">
    <location>
        <begin position="20"/>
        <end position="39"/>
    </location>
</feature>
<proteinExistence type="predicted"/>
<name>A0A1W6MYJ7_9HYPH</name>
<keyword evidence="1" id="KW-0472">Membrane</keyword>
<feature type="transmembrane region" description="Helical" evidence="1">
    <location>
        <begin position="376"/>
        <end position="396"/>
    </location>
</feature>
<evidence type="ECO:0000313" key="2">
    <source>
        <dbReference type="EMBL" id="ARN82662.1"/>
    </source>
</evidence>
<dbReference type="RefSeq" id="WP_085772794.1">
    <property type="nucleotide sequence ID" value="NZ_AP027149.1"/>
</dbReference>
<feature type="transmembrane region" description="Helical" evidence="1">
    <location>
        <begin position="199"/>
        <end position="220"/>
    </location>
</feature>
<organism evidence="2 3">
    <name type="scientific">Methylocystis bryophila</name>
    <dbReference type="NCBI Taxonomy" id="655015"/>
    <lineage>
        <taxon>Bacteria</taxon>
        <taxon>Pseudomonadati</taxon>
        <taxon>Pseudomonadota</taxon>
        <taxon>Alphaproteobacteria</taxon>
        <taxon>Hyphomicrobiales</taxon>
        <taxon>Methylocystaceae</taxon>
        <taxon>Methylocystis</taxon>
    </lineage>
</organism>
<reference evidence="2 3" key="1">
    <citation type="submission" date="2017-02" db="EMBL/GenBank/DDBJ databases">
        <authorList>
            <person name="Peterson S.W."/>
        </authorList>
    </citation>
    <scope>NUCLEOTIDE SEQUENCE [LARGE SCALE GENOMIC DNA]</scope>
    <source>
        <strain evidence="2 3">S285</strain>
    </source>
</reference>
<dbReference type="STRING" id="655015.B1812_17925"/>
<accession>A0A1W6MYJ7</accession>
<evidence type="ECO:0008006" key="4">
    <source>
        <dbReference type="Google" id="ProtNLM"/>
    </source>
</evidence>
<dbReference type="KEGG" id="mbry:B1812_17925"/>
<feature type="transmembrane region" description="Helical" evidence="1">
    <location>
        <begin position="108"/>
        <end position="127"/>
    </location>
</feature>
<keyword evidence="1" id="KW-0812">Transmembrane</keyword>
<dbReference type="AlphaFoldDB" id="A0A1W6MYJ7"/>
<dbReference type="EMBL" id="CP019948">
    <property type="protein sequence ID" value="ARN82662.1"/>
    <property type="molecule type" value="Genomic_DNA"/>
</dbReference>
<feature type="transmembrane region" description="Helical" evidence="1">
    <location>
        <begin position="45"/>
        <end position="63"/>
    </location>
</feature>
<keyword evidence="1" id="KW-1133">Transmembrane helix</keyword>
<feature type="transmembrane region" description="Helical" evidence="1">
    <location>
        <begin position="240"/>
        <end position="262"/>
    </location>
</feature>
<dbReference type="OrthoDB" id="8437837at2"/>